<proteinExistence type="predicted"/>
<accession>A0A9P3GL42</accession>
<dbReference type="EMBL" id="BPQB01000063">
    <property type="protein sequence ID" value="GJE96736.1"/>
    <property type="molecule type" value="Genomic_DNA"/>
</dbReference>
<evidence type="ECO:0000313" key="2">
    <source>
        <dbReference type="Proteomes" id="UP000703269"/>
    </source>
</evidence>
<gene>
    <name evidence="1" type="ORF">PsYK624_129420</name>
</gene>
<dbReference type="Proteomes" id="UP000703269">
    <property type="component" value="Unassembled WGS sequence"/>
</dbReference>
<dbReference type="AlphaFoldDB" id="A0A9P3GL42"/>
<sequence>MLHDTFFHYPLPSLPSCRPSVGWSGLATHAPWTCVCFASSGWSSSCAYTRRRRSGISCRARKSERSAGRRQRRCRGVRCPGCSLRARSCRARRSHLVYDAVCLSVAAPCLLQGASSSVQYTYAYGAAAGDGYDPRV</sequence>
<name>A0A9P3GL42_9APHY</name>
<evidence type="ECO:0000313" key="1">
    <source>
        <dbReference type="EMBL" id="GJE96736.1"/>
    </source>
</evidence>
<organism evidence="1 2">
    <name type="scientific">Phanerochaete sordida</name>
    <dbReference type="NCBI Taxonomy" id="48140"/>
    <lineage>
        <taxon>Eukaryota</taxon>
        <taxon>Fungi</taxon>
        <taxon>Dikarya</taxon>
        <taxon>Basidiomycota</taxon>
        <taxon>Agaricomycotina</taxon>
        <taxon>Agaricomycetes</taxon>
        <taxon>Polyporales</taxon>
        <taxon>Phanerochaetaceae</taxon>
        <taxon>Phanerochaete</taxon>
    </lineage>
</organism>
<keyword evidence="2" id="KW-1185">Reference proteome</keyword>
<reference evidence="1 2" key="1">
    <citation type="submission" date="2021-08" db="EMBL/GenBank/DDBJ databases">
        <title>Draft Genome Sequence of Phanerochaete sordida strain YK-624.</title>
        <authorList>
            <person name="Mori T."/>
            <person name="Dohra H."/>
            <person name="Suzuki T."/>
            <person name="Kawagishi H."/>
            <person name="Hirai H."/>
        </authorList>
    </citation>
    <scope>NUCLEOTIDE SEQUENCE [LARGE SCALE GENOMIC DNA]</scope>
    <source>
        <strain evidence="1 2">YK-624</strain>
    </source>
</reference>
<protein>
    <submittedName>
        <fullName evidence="1">Uncharacterized protein</fullName>
    </submittedName>
</protein>
<comment type="caution">
    <text evidence="1">The sequence shown here is derived from an EMBL/GenBank/DDBJ whole genome shotgun (WGS) entry which is preliminary data.</text>
</comment>